<evidence type="ECO:0000313" key="2">
    <source>
        <dbReference type="EMBL" id="EGQ77327.1"/>
    </source>
</evidence>
<proteinExistence type="predicted"/>
<dbReference type="AlphaFoldDB" id="A0AA36UJX4"/>
<accession>A0AA36UJX4</accession>
<comment type="caution">
    <text evidence="2">The sequence shown here is derived from an EMBL/GenBank/DDBJ whole genome shotgun (WGS) entry which is preliminary data.</text>
</comment>
<dbReference type="EMBL" id="AFQE01000053">
    <property type="protein sequence ID" value="EGQ77327.1"/>
    <property type="molecule type" value="Genomic_DNA"/>
</dbReference>
<keyword evidence="1" id="KW-0732">Signal</keyword>
<protein>
    <recommendedName>
        <fullName evidence="4">SH3 domain-containing protein</fullName>
    </recommendedName>
</protein>
<gene>
    <name evidence="2" type="ORF">HMPREF9418_1125</name>
</gene>
<organism evidence="2 3">
    <name type="scientific">Neisseria macacae ATCC 33926</name>
    <dbReference type="NCBI Taxonomy" id="997348"/>
    <lineage>
        <taxon>Bacteria</taxon>
        <taxon>Pseudomonadati</taxon>
        <taxon>Pseudomonadota</taxon>
        <taxon>Betaproteobacteria</taxon>
        <taxon>Neisseriales</taxon>
        <taxon>Neisseriaceae</taxon>
        <taxon>Neisseria</taxon>
    </lineage>
</organism>
<dbReference type="Proteomes" id="UP000004982">
    <property type="component" value="Unassembled WGS sequence"/>
</dbReference>
<sequence>MIKMRYLAALLLLCSALTHAAPPNGFALVHDADGHTNFRESPDLNAKVLAKIPNGTPLECLGDGGEGSLTFCTAQLQQPAAEDYGFIHYSRLIFPASDKSFVRLREHFGRDDTLTLSGNGQTVHIVARGIHPKRSDFSGISKNKYTARLYQGKPFYGTDSTIPKSVFALERITLNGQTVPAAELQGLFSPDFAATARGSNVYQGWEAYYRRTDKTLYLFGRQGSGAGSFDVCFIFKDGKFQRRYLWNAAL</sequence>
<name>A0AA36UJX4_9NEIS</name>
<evidence type="ECO:0008006" key="4">
    <source>
        <dbReference type="Google" id="ProtNLM"/>
    </source>
</evidence>
<feature type="signal peptide" evidence="1">
    <location>
        <begin position="1"/>
        <end position="20"/>
    </location>
</feature>
<reference evidence="2 3" key="1">
    <citation type="submission" date="2011-05" db="EMBL/GenBank/DDBJ databases">
        <authorList>
            <person name="Muzny D."/>
            <person name="Qin X."/>
            <person name="Deng J."/>
            <person name="Jiang H."/>
            <person name="Liu Y."/>
            <person name="Qu J."/>
            <person name="Song X.-Z."/>
            <person name="Zhang L."/>
            <person name="Thornton R."/>
            <person name="Coyle M."/>
            <person name="Francisco L."/>
            <person name="Jackson L."/>
            <person name="Javaid M."/>
            <person name="Korchina V."/>
            <person name="Kovar C."/>
            <person name="Mata R."/>
            <person name="Mathew T."/>
            <person name="Ngo R."/>
            <person name="Nguyen L."/>
            <person name="Nguyen N."/>
            <person name="Okwuonu G."/>
            <person name="Ongeri F."/>
            <person name="Pham C."/>
            <person name="Simmons D."/>
            <person name="Wilczek-Boney K."/>
            <person name="Hale W."/>
            <person name="Jakkamsetti A."/>
            <person name="Pham P."/>
            <person name="Ruth R."/>
            <person name="San Lucas F."/>
            <person name="Warren J."/>
            <person name="Zhang J."/>
            <person name="Zhao Z."/>
            <person name="Zhou C."/>
            <person name="Zhu D."/>
            <person name="Lee S."/>
            <person name="Bess C."/>
            <person name="Blankenburg K."/>
            <person name="Forbes L."/>
            <person name="Fu Q."/>
            <person name="Gubbala S."/>
            <person name="Hirani K."/>
            <person name="Jayaseelan J.C."/>
            <person name="Lara F."/>
            <person name="Munidasa M."/>
            <person name="Palculict T."/>
            <person name="Patil S."/>
            <person name="Pu L.-L."/>
            <person name="Saada N."/>
            <person name="Tang L."/>
            <person name="Weissenberger G."/>
            <person name="Zhu Y."/>
            <person name="Hemphill L."/>
            <person name="Shang Y."/>
            <person name="Youmans B."/>
            <person name="Ayvaz T."/>
            <person name="Ross M."/>
            <person name="Santibanez J."/>
            <person name="Aqrawi P."/>
            <person name="Gross S."/>
            <person name="Joshi V."/>
            <person name="Fowler G."/>
            <person name="Nazareth L."/>
            <person name="Reid J."/>
            <person name="Worley K."/>
            <person name="Petrosino J."/>
            <person name="Highlander S."/>
            <person name="Gibbs R."/>
        </authorList>
    </citation>
    <scope>NUCLEOTIDE SEQUENCE [LARGE SCALE GENOMIC DNA]</scope>
    <source>
        <strain evidence="2 3">ATCC 33926</strain>
    </source>
</reference>
<feature type="chain" id="PRO_5041281162" description="SH3 domain-containing protein" evidence="1">
    <location>
        <begin position="21"/>
        <end position="250"/>
    </location>
</feature>
<evidence type="ECO:0000256" key="1">
    <source>
        <dbReference type="SAM" id="SignalP"/>
    </source>
</evidence>
<evidence type="ECO:0000313" key="3">
    <source>
        <dbReference type="Proteomes" id="UP000004982"/>
    </source>
</evidence>